<dbReference type="InterPro" id="IPR005804">
    <property type="entry name" value="FA_desaturase_dom"/>
</dbReference>
<dbReference type="RefSeq" id="WP_081780832.1">
    <property type="nucleotide sequence ID" value="NZ_JACIFU010000004.1"/>
</dbReference>
<dbReference type="Pfam" id="PF00487">
    <property type="entry name" value="FA_desaturase"/>
    <property type="match status" value="1"/>
</dbReference>
<evidence type="ECO:0000256" key="1">
    <source>
        <dbReference type="SAM" id="Phobius"/>
    </source>
</evidence>
<dbReference type="EMBL" id="JACIFU010000004">
    <property type="protein sequence ID" value="MBB4175320.1"/>
    <property type="molecule type" value="Genomic_DNA"/>
</dbReference>
<keyword evidence="1" id="KW-0812">Transmembrane</keyword>
<keyword evidence="1" id="KW-1133">Transmembrane helix</keyword>
<protein>
    <submittedName>
        <fullName evidence="3">Fatty acid desaturase</fullName>
    </submittedName>
</protein>
<reference evidence="3 4" key="1">
    <citation type="submission" date="2020-08" db="EMBL/GenBank/DDBJ databases">
        <title>Genomic Encyclopedia of Type Strains, Phase IV (KMG-IV): sequencing the most valuable type-strain genomes for metagenomic binning, comparative biology and taxonomic classification.</title>
        <authorList>
            <person name="Goeker M."/>
        </authorList>
    </citation>
    <scope>NUCLEOTIDE SEQUENCE [LARGE SCALE GENOMIC DNA]</scope>
    <source>
        <strain evidence="3 4">DSM 101015</strain>
    </source>
</reference>
<proteinExistence type="predicted"/>
<feature type="transmembrane region" description="Helical" evidence="1">
    <location>
        <begin position="204"/>
        <end position="223"/>
    </location>
</feature>
<dbReference type="AlphaFoldDB" id="A0A7W6MA72"/>
<name>A0A7W6MA72_9RHOB</name>
<evidence type="ECO:0000313" key="4">
    <source>
        <dbReference type="Proteomes" id="UP000565745"/>
    </source>
</evidence>
<gene>
    <name evidence="3" type="ORF">GGR93_003113</name>
</gene>
<organism evidence="3 4">
    <name type="scientific">Sulfitobacter noctilucicola</name>
    <dbReference type="NCBI Taxonomy" id="1342301"/>
    <lineage>
        <taxon>Bacteria</taxon>
        <taxon>Pseudomonadati</taxon>
        <taxon>Pseudomonadota</taxon>
        <taxon>Alphaproteobacteria</taxon>
        <taxon>Rhodobacterales</taxon>
        <taxon>Roseobacteraceae</taxon>
        <taxon>Sulfitobacter</taxon>
    </lineage>
</organism>
<comment type="caution">
    <text evidence="3">The sequence shown here is derived from an EMBL/GenBank/DDBJ whole genome shotgun (WGS) entry which is preliminary data.</text>
</comment>
<evidence type="ECO:0000259" key="2">
    <source>
        <dbReference type="Pfam" id="PF00487"/>
    </source>
</evidence>
<dbReference type="GO" id="GO:0006629">
    <property type="term" value="P:lipid metabolic process"/>
    <property type="evidence" value="ECO:0007669"/>
    <property type="project" value="InterPro"/>
</dbReference>
<feature type="transmembrane region" description="Helical" evidence="1">
    <location>
        <begin position="148"/>
        <end position="166"/>
    </location>
</feature>
<keyword evidence="1" id="KW-0472">Membrane</keyword>
<evidence type="ECO:0000313" key="3">
    <source>
        <dbReference type="EMBL" id="MBB4175320.1"/>
    </source>
</evidence>
<dbReference type="Proteomes" id="UP000565745">
    <property type="component" value="Unassembled WGS sequence"/>
</dbReference>
<feature type="transmembrane region" description="Helical" evidence="1">
    <location>
        <begin position="178"/>
        <end position="198"/>
    </location>
</feature>
<accession>A0A7W6MA72</accession>
<keyword evidence="4" id="KW-1185">Reference proteome</keyword>
<sequence>MTTALLPQLSQAPSEQTPPTRIVTVDWRTFSVLTGCLLVWGLALSMPQGWQAFSFVLLVLSLTLHSSLSHELLHGIVVRSNRISTAIGLIQPGLFVPYLRFKEQHLAHHHDARLTDPYDDPESHYLDPAVWERVPFLLRLVLQMNNTLLGRMILGPAIGLAVFWTGDLRRIAKGDTKVLAHWVSHVPGVLLVLGVVAWSEVSLWSYLLACYGALSVLRIRTFLEHRAHERASGRTVIIEDSGPLAFLFLNNNYHAVHHIHPQVAWYRLPSVYRARRAAFVARNQGYVYRSYGTIFAQYLLRAKDPVAHPLWRRGHK</sequence>
<dbReference type="OrthoDB" id="784276at2"/>
<feature type="domain" description="Fatty acid desaturase" evidence="2">
    <location>
        <begin position="50"/>
        <end position="288"/>
    </location>
</feature>